<accession>A0A6F9DE97</accession>
<evidence type="ECO:0000313" key="9">
    <source>
        <dbReference type="EMBL" id="CAB3251812.1"/>
    </source>
</evidence>
<evidence type="ECO:0000256" key="2">
    <source>
        <dbReference type="ARBA" id="ARBA00004123"/>
    </source>
</evidence>
<dbReference type="GO" id="GO:0046872">
    <property type="term" value="F:metal ion binding"/>
    <property type="evidence" value="ECO:0007669"/>
    <property type="project" value="UniProtKB-KW"/>
</dbReference>
<organism evidence="9">
    <name type="scientific">Phallusia mammillata</name>
    <dbReference type="NCBI Taxonomy" id="59560"/>
    <lineage>
        <taxon>Eukaryota</taxon>
        <taxon>Metazoa</taxon>
        <taxon>Chordata</taxon>
        <taxon>Tunicata</taxon>
        <taxon>Ascidiacea</taxon>
        <taxon>Phlebobranchia</taxon>
        <taxon>Ascidiidae</taxon>
        <taxon>Phallusia</taxon>
    </lineage>
</organism>
<keyword evidence="4" id="KW-0540">Nuclease</keyword>
<evidence type="ECO:0000256" key="5">
    <source>
        <dbReference type="ARBA" id="ARBA00022723"/>
    </source>
</evidence>
<feature type="domain" description="DDE Tnp4" evidence="8">
    <location>
        <begin position="191"/>
        <end position="267"/>
    </location>
</feature>
<sequence length="305" mass="35544">MNYQEILGFVLVIKYVLDCYIMMVEWDRESKYKKFKLLFGRLKFLQSKVDKRSGRIWMYPRTGNYWEGDVSQYNNAQWIQNFRMTKENFMELLAIIHDDIKPEDITVREPIPVDKRMGIAVFKLASSAEYRTVAHNFGVSKASVYNCLKRFCLAICKRLDMFIFMPSESEAKEIATRIQREHHFPQVMGCIDGSHIPITAPMQGKKDYTNRKGWDSMVLQGLVDDHYMFRDVNIAMPGSVHDATVFKQSGLFKYSDMLPKAPILLNDTEVPLNFGRPSIPSASMVNQALYWLQPFPRKRIIQLLP</sequence>
<evidence type="ECO:0000256" key="3">
    <source>
        <dbReference type="ARBA" id="ARBA00006958"/>
    </source>
</evidence>
<comment type="similarity">
    <text evidence="3">Belongs to the HARBI1 family.</text>
</comment>
<dbReference type="GO" id="GO:0016787">
    <property type="term" value="F:hydrolase activity"/>
    <property type="evidence" value="ECO:0007669"/>
    <property type="project" value="UniProtKB-KW"/>
</dbReference>
<proteinExistence type="evidence at transcript level"/>
<dbReference type="PANTHER" id="PTHR22930:SF85">
    <property type="entry name" value="GH03217P-RELATED"/>
    <property type="match status" value="1"/>
</dbReference>
<evidence type="ECO:0000256" key="7">
    <source>
        <dbReference type="ARBA" id="ARBA00023242"/>
    </source>
</evidence>
<evidence type="ECO:0000256" key="4">
    <source>
        <dbReference type="ARBA" id="ARBA00022722"/>
    </source>
</evidence>
<keyword evidence="6" id="KW-0378">Hydrolase</keyword>
<evidence type="ECO:0000256" key="6">
    <source>
        <dbReference type="ARBA" id="ARBA00022801"/>
    </source>
</evidence>
<evidence type="ECO:0000256" key="1">
    <source>
        <dbReference type="ARBA" id="ARBA00001968"/>
    </source>
</evidence>
<name>A0A6F9DE97_9ASCI</name>
<dbReference type="GO" id="GO:0005634">
    <property type="term" value="C:nucleus"/>
    <property type="evidence" value="ECO:0007669"/>
    <property type="project" value="UniProtKB-SubCell"/>
</dbReference>
<dbReference type="PANTHER" id="PTHR22930">
    <property type="match status" value="1"/>
</dbReference>
<dbReference type="Pfam" id="PF13359">
    <property type="entry name" value="DDE_Tnp_4"/>
    <property type="match status" value="1"/>
</dbReference>
<dbReference type="GO" id="GO:0004518">
    <property type="term" value="F:nuclease activity"/>
    <property type="evidence" value="ECO:0007669"/>
    <property type="project" value="UniProtKB-KW"/>
</dbReference>
<comment type="cofactor">
    <cofactor evidence="1">
        <name>a divalent metal cation</name>
        <dbReference type="ChEBI" id="CHEBI:60240"/>
    </cofactor>
</comment>
<dbReference type="InterPro" id="IPR027806">
    <property type="entry name" value="HARBI1_dom"/>
</dbReference>
<gene>
    <name evidence="9" type="primary">Harbi1-004</name>
</gene>
<dbReference type="AlphaFoldDB" id="A0A6F9DE97"/>
<keyword evidence="7" id="KW-0539">Nucleus</keyword>
<dbReference type="InterPro" id="IPR045249">
    <property type="entry name" value="HARBI1-like"/>
</dbReference>
<dbReference type="EMBL" id="LR785689">
    <property type="protein sequence ID" value="CAB3251812.1"/>
    <property type="molecule type" value="mRNA"/>
</dbReference>
<reference evidence="9" key="1">
    <citation type="submission" date="2020-04" db="EMBL/GenBank/DDBJ databases">
        <authorList>
            <person name="Neveu A P."/>
        </authorList>
    </citation>
    <scope>NUCLEOTIDE SEQUENCE</scope>
    <source>
        <tissue evidence="9">Whole embryo</tissue>
    </source>
</reference>
<keyword evidence="5" id="KW-0479">Metal-binding</keyword>
<protein>
    <submittedName>
        <fullName evidence="9">Putative nuclease HARBI1</fullName>
    </submittedName>
</protein>
<evidence type="ECO:0000259" key="8">
    <source>
        <dbReference type="Pfam" id="PF13359"/>
    </source>
</evidence>
<comment type="subcellular location">
    <subcellularLocation>
        <location evidence="2">Nucleus</location>
    </subcellularLocation>
</comment>